<keyword evidence="2" id="KW-0719">Serine esterase</keyword>
<evidence type="ECO:0000256" key="1">
    <source>
        <dbReference type="ARBA" id="ARBA00005964"/>
    </source>
</evidence>
<dbReference type="InterPro" id="IPR029058">
    <property type="entry name" value="AB_hydrolase_fold"/>
</dbReference>
<proteinExistence type="inferred from homology"/>
<gene>
    <name evidence="6" type="ORF">AB6A40_008466</name>
</gene>
<dbReference type="InterPro" id="IPR019819">
    <property type="entry name" value="Carboxylesterase_B_CS"/>
</dbReference>
<dbReference type="AlphaFoldDB" id="A0ABD6EYS9"/>
<dbReference type="InterPro" id="IPR050654">
    <property type="entry name" value="AChE-related_enzymes"/>
</dbReference>
<organism evidence="6 7">
    <name type="scientific">Gnathostoma spinigerum</name>
    <dbReference type="NCBI Taxonomy" id="75299"/>
    <lineage>
        <taxon>Eukaryota</taxon>
        <taxon>Metazoa</taxon>
        <taxon>Ecdysozoa</taxon>
        <taxon>Nematoda</taxon>
        <taxon>Chromadorea</taxon>
        <taxon>Rhabditida</taxon>
        <taxon>Spirurina</taxon>
        <taxon>Gnathostomatomorpha</taxon>
        <taxon>Gnathostomatoidea</taxon>
        <taxon>Gnathostomatidae</taxon>
        <taxon>Gnathostoma</taxon>
    </lineage>
</organism>
<dbReference type="GO" id="GO:0052689">
    <property type="term" value="F:carboxylic ester hydrolase activity"/>
    <property type="evidence" value="ECO:0007669"/>
    <property type="project" value="UniProtKB-KW"/>
</dbReference>
<dbReference type="SUPFAM" id="SSF53474">
    <property type="entry name" value="alpha/beta-Hydrolases"/>
    <property type="match status" value="1"/>
</dbReference>
<dbReference type="PANTHER" id="PTHR43918:SF4">
    <property type="entry name" value="CARBOXYLIC ESTER HYDROLASE"/>
    <property type="match status" value="1"/>
</dbReference>
<evidence type="ECO:0000313" key="7">
    <source>
        <dbReference type="Proteomes" id="UP001608902"/>
    </source>
</evidence>
<feature type="domain" description="Carboxylesterase type B" evidence="5">
    <location>
        <begin position="8"/>
        <end position="251"/>
    </location>
</feature>
<evidence type="ECO:0000256" key="3">
    <source>
        <dbReference type="ARBA" id="ARBA00022801"/>
    </source>
</evidence>
<dbReference type="InterPro" id="IPR002018">
    <property type="entry name" value="CarbesteraseB"/>
</dbReference>
<dbReference type="Gene3D" id="3.40.50.1820">
    <property type="entry name" value="alpha/beta hydrolase"/>
    <property type="match status" value="1"/>
</dbReference>
<comment type="similarity">
    <text evidence="1 4">Belongs to the type-B carboxylesterase/lipase family.</text>
</comment>
<reference evidence="6 7" key="1">
    <citation type="submission" date="2024-08" db="EMBL/GenBank/DDBJ databases">
        <title>Gnathostoma spinigerum genome.</title>
        <authorList>
            <person name="Gonzalez-Bertolin B."/>
            <person name="Monzon S."/>
            <person name="Zaballos A."/>
            <person name="Jimenez P."/>
            <person name="Dekumyoy P."/>
            <person name="Varona S."/>
            <person name="Cuesta I."/>
            <person name="Sumanam S."/>
            <person name="Adisakwattana P."/>
            <person name="Gasser R.B."/>
            <person name="Hernandez-Gonzalez A."/>
            <person name="Young N.D."/>
            <person name="Perteguer M.J."/>
        </authorList>
    </citation>
    <scope>NUCLEOTIDE SEQUENCE [LARGE SCALE GENOMIC DNA]</scope>
    <source>
        <strain evidence="6">AL3</strain>
        <tissue evidence="6">Liver</tissue>
    </source>
</reference>
<keyword evidence="3 4" id="KW-0378">Hydrolase</keyword>
<dbReference type="Proteomes" id="UP001608902">
    <property type="component" value="Unassembled WGS sequence"/>
</dbReference>
<accession>A0ABD6EYS9</accession>
<evidence type="ECO:0000313" key="6">
    <source>
        <dbReference type="EMBL" id="MFH4981757.1"/>
    </source>
</evidence>
<dbReference type="EC" id="3.1.1.-" evidence="4"/>
<dbReference type="PROSITE" id="PS00941">
    <property type="entry name" value="CARBOXYLESTERASE_B_2"/>
    <property type="match status" value="1"/>
</dbReference>
<evidence type="ECO:0000259" key="5">
    <source>
        <dbReference type="Pfam" id="PF00135"/>
    </source>
</evidence>
<dbReference type="PANTHER" id="PTHR43918">
    <property type="entry name" value="ACETYLCHOLINESTERASE"/>
    <property type="match status" value="1"/>
</dbReference>
<dbReference type="InterPro" id="IPR019826">
    <property type="entry name" value="Carboxylesterase_B_AS"/>
</dbReference>
<evidence type="ECO:0000256" key="2">
    <source>
        <dbReference type="ARBA" id="ARBA00022487"/>
    </source>
</evidence>
<keyword evidence="7" id="KW-1185">Reference proteome</keyword>
<evidence type="ECO:0000256" key="4">
    <source>
        <dbReference type="RuleBase" id="RU361235"/>
    </source>
</evidence>
<dbReference type="Pfam" id="PF00135">
    <property type="entry name" value="COesterase"/>
    <property type="match status" value="1"/>
</dbReference>
<dbReference type="EMBL" id="JBGFUD010007816">
    <property type="protein sequence ID" value="MFH4981757.1"/>
    <property type="molecule type" value="Genomic_DNA"/>
</dbReference>
<sequence>MWNANTPIREDCLYLNIWTPAEARNLTVMVWLFGGGYYYGSPSLILYDGRALALQANVVVVNINYRVGPFGYLYLDDEEVPGNMGMLDQQMALQWVQDNVAAFGGDPKSVTLFGESAGAASIVAHLIAPGSQGLFKRGILQSGSLDNHWSLDSPEHAMEKSQKLIELLNCTKTTVKESIRCMKALPPDVIVSEIWSVGLQFLEFPFVIVSQDQNFFRDRDAFVALRTGEYSRNVPLIIGINHDEGMSCSFYLHYSVSQ</sequence>
<protein>
    <recommendedName>
        <fullName evidence="4">Carboxylic ester hydrolase</fullName>
        <ecNumber evidence="4">3.1.1.-</ecNumber>
    </recommendedName>
</protein>
<comment type="caution">
    <text evidence="6">The sequence shown here is derived from an EMBL/GenBank/DDBJ whole genome shotgun (WGS) entry which is preliminary data.</text>
</comment>
<dbReference type="PROSITE" id="PS00122">
    <property type="entry name" value="CARBOXYLESTERASE_B_1"/>
    <property type="match status" value="1"/>
</dbReference>
<name>A0ABD6EYS9_9BILA</name>